<dbReference type="Gene3D" id="3.30.70.1620">
    <property type="match status" value="1"/>
</dbReference>
<feature type="compositionally biased region" description="Basic and acidic residues" evidence="13">
    <location>
        <begin position="427"/>
        <end position="441"/>
    </location>
</feature>
<proteinExistence type="inferred from homology"/>
<keyword evidence="9 11" id="KW-0539">Nucleus</keyword>
<comment type="subcellular location">
    <subcellularLocation>
        <location evidence="1 11">Nucleus</location>
    </subcellularLocation>
</comment>
<feature type="region of interest" description="Disordered" evidence="13">
    <location>
        <begin position="379"/>
        <end position="442"/>
    </location>
</feature>
<evidence type="ECO:0000313" key="15">
    <source>
        <dbReference type="EMBL" id="WIA16381.1"/>
    </source>
</evidence>
<keyword evidence="10" id="KW-0131">Cell cycle</keyword>
<feature type="compositionally biased region" description="Low complexity" evidence="13">
    <location>
        <begin position="400"/>
        <end position="409"/>
    </location>
</feature>
<feature type="compositionally biased region" description="Basic and acidic residues" evidence="13">
    <location>
        <begin position="384"/>
        <end position="399"/>
    </location>
</feature>
<dbReference type="PANTHER" id="PTHR43977">
    <property type="entry name" value="STRUCTURAL MAINTENANCE OF CHROMOSOMES PROTEIN 3"/>
    <property type="match status" value="1"/>
</dbReference>
<dbReference type="InterPro" id="IPR027417">
    <property type="entry name" value="P-loop_NTPase"/>
</dbReference>
<evidence type="ECO:0000256" key="9">
    <source>
        <dbReference type="ARBA" id="ARBA00023242"/>
    </source>
</evidence>
<evidence type="ECO:0000256" key="6">
    <source>
        <dbReference type="ARBA" id="ARBA00022840"/>
    </source>
</evidence>
<dbReference type="SMART" id="SM00968">
    <property type="entry name" value="SMC_hinge"/>
    <property type="match status" value="1"/>
</dbReference>
<keyword evidence="16" id="KW-1185">Reference proteome</keyword>
<feature type="domain" description="SMC hinge" evidence="14">
    <location>
        <begin position="516"/>
        <end position="635"/>
    </location>
</feature>
<dbReference type="Gene3D" id="1.20.1060.20">
    <property type="match status" value="1"/>
</dbReference>
<dbReference type="InterPro" id="IPR003395">
    <property type="entry name" value="RecF/RecN/SMC_N"/>
</dbReference>
<evidence type="ECO:0000256" key="4">
    <source>
        <dbReference type="ARBA" id="ARBA00022741"/>
    </source>
</evidence>
<dbReference type="Proteomes" id="UP001244341">
    <property type="component" value="Chromosome 7b"/>
</dbReference>
<keyword evidence="8" id="KW-0226">DNA condensation</keyword>
<feature type="region of interest" description="Disordered" evidence="13">
    <location>
        <begin position="1206"/>
        <end position="1251"/>
    </location>
</feature>
<evidence type="ECO:0000256" key="2">
    <source>
        <dbReference type="ARBA" id="ARBA00005231"/>
    </source>
</evidence>
<dbReference type="SUPFAM" id="SSF52540">
    <property type="entry name" value="P-loop containing nucleoside triphosphate hydrolases"/>
    <property type="match status" value="3"/>
</dbReference>
<evidence type="ECO:0000256" key="13">
    <source>
        <dbReference type="SAM" id="MobiDB-lite"/>
    </source>
</evidence>
<reference evidence="15 16" key="1">
    <citation type="submission" date="2023-05" db="EMBL/GenBank/DDBJ databases">
        <title>A 100% complete, gapless, phased diploid assembly of the Scenedesmus obliquus UTEX 3031 genome.</title>
        <authorList>
            <person name="Biondi T.C."/>
            <person name="Hanschen E.R."/>
            <person name="Kwon T."/>
            <person name="Eng W."/>
            <person name="Kruse C.P.S."/>
            <person name="Koehler S.I."/>
            <person name="Kunde Y."/>
            <person name="Gleasner C.D."/>
            <person name="You Mak K.T."/>
            <person name="Polle J."/>
            <person name="Hovde B.T."/>
            <person name="Starkenburg S.R."/>
        </authorList>
    </citation>
    <scope>NUCLEOTIDE SEQUENCE [LARGE SCALE GENOMIC DNA]</scope>
    <source>
        <strain evidence="15 16">DOE0152z</strain>
    </source>
</reference>
<dbReference type="InterPro" id="IPR010935">
    <property type="entry name" value="SMC_hinge"/>
</dbReference>
<comment type="similarity">
    <text evidence="2">Belongs to the SMC family. SMC2 subfamily.</text>
</comment>
<keyword evidence="7 12" id="KW-0175">Coiled coil</keyword>
<name>A0ABY8U8K3_TETOB</name>
<keyword evidence="5" id="KW-0498">Mitosis</keyword>
<dbReference type="EMBL" id="CP126214">
    <property type="protein sequence ID" value="WIA16381.1"/>
    <property type="molecule type" value="Genomic_DNA"/>
</dbReference>
<keyword evidence="6" id="KW-0067">ATP-binding</keyword>
<evidence type="ECO:0000256" key="8">
    <source>
        <dbReference type="ARBA" id="ARBA00023067"/>
    </source>
</evidence>
<accession>A0ABY8U8K3</accession>
<dbReference type="InterPro" id="IPR024704">
    <property type="entry name" value="SMC"/>
</dbReference>
<organism evidence="15 16">
    <name type="scientific">Tetradesmus obliquus</name>
    <name type="common">Green alga</name>
    <name type="synonym">Acutodesmus obliquus</name>
    <dbReference type="NCBI Taxonomy" id="3088"/>
    <lineage>
        <taxon>Eukaryota</taxon>
        <taxon>Viridiplantae</taxon>
        <taxon>Chlorophyta</taxon>
        <taxon>core chlorophytes</taxon>
        <taxon>Chlorophyceae</taxon>
        <taxon>CS clade</taxon>
        <taxon>Sphaeropleales</taxon>
        <taxon>Scenedesmaceae</taxon>
        <taxon>Tetradesmus</taxon>
    </lineage>
</organism>
<dbReference type="InterPro" id="IPR027120">
    <property type="entry name" value="Smc2_ABC"/>
</dbReference>
<evidence type="ECO:0000259" key="14">
    <source>
        <dbReference type="SMART" id="SM00968"/>
    </source>
</evidence>
<keyword evidence="4" id="KW-0547">Nucleotide-binding</keyword>
<feature type="compositionally biased region" description="Basic and acidic residues" evidence="13">
    <location>
        <begin position="410"/>
        <end position="419"/>
    </location>
</feature>
<evidence type="ECO:0000256" key="12">
    <source>
        <dbReference type="SAM" id="Coils"/>
    </source>
</evidence>
<feature type="coiled-coil region" evidence="12">
    <location>
        <begin position="955"/>
        <end position="1006"/>
    </location>
</feature>
<gene>
    <name evidence="15" type="ORF">OEZ85_013075</name>
</gene>
<evidence type="ECO:0000256" key="5">
    <source>
        <dbReference type="ARBA" id="ARBA00022776"/>
    </source>
</evidence>
<dbReference type="PIRSF" id="PIRSF005719">
    <property type="entry name" value="SMC"/>
    <property type="match status" value="1"/>
</dbReference>
<evidence type="ECO:0000256" key="11">
    <source>
        <dbReference type="PIRNR" id="PIRNR005719"/>
    </source>
</evidence>
<evidence type="ECO:0000256" key="10">
    <source>
        <dbReference type="ARBA" id="ARBA00023306"/>
    </source>
</evidence>
<dbReference type="Pfam" id="PF02463">
    <property type="entry name" value="SMC_N"/>
    <property type="match status" value="2"/>
</dbReference>
<evidence type="ECO:0000256" key="7">
    <source>
        <dbReference type="ARBA" id="ARBA00023054"/>
    </source>
</evidence>
<sequence length="1251" mass="136261">MYIKEVSIDGFKSYAQRVCLTNFDPGFNAITGLNGSGKSNILDSLCFVMGIKNLSAVRAANLQELVYKQGSAGITKATVSIVFHNNDPANGPSGYEDKEYITVTRQIVIGGRDKYSINGHAAQQGRVADLFQSVQLNVNNPHFLIMQGRVTKIMNMKPHEILSLLEEASGTKLYERKKDAAMKTLAKKQTKLDEIDELMNTELLPSLRKLEKQCEQYHEYAVTSQRNEMLKRLCVANDYMQTQKVIESGEAELAAMAADVAQLQQQAAELEGEASDKASDIQGLQTEKELQTGGEVKELQQEADQLAMKLTKDTANWKNKQDMLDSEQAALASLQGQLAELNQEELDARVAAATAARDEAAAGLQAAEHAVEAATRELAGAETGDGRDESNKSLQERLADAQNAQTAADAEAKAADIKQKHLGKQAAEQRKALASKDKEGSAMRQQLDKAQQQVARCTQALQELGYDAAAAEQLEEARRAELAALRSAKEAVEALGAQMHGLDFTYRDPERGWDRSKVKGVVAKLVRVKDPAAATALEVAAGGRLYQVVVDTHESAKALLDRGQLTKRVTIIPLNQVRYQDTHPSVLSAAAQMGGGKAQPALQLVGYAPEVEAAVKYAFSTTFVCQDTGTAKKLAFSREVNSRCITLEGDDFNPSGLLTGGSRGAGGSLLLRLHELLEAEDKLAAHTAQLQQIEQQLRQLEPLGRQYRKLQQELELQQHSLQLLQGRLEGSEGHQLAAALAATEEQLAAAQQEAGAAAEKKKEMVALAKHLEREIADFSKDHDKRVKAATAKLKAAKQALEAARKLLRQREAQLAEAAAECDAAAGERGQLEQQMQAGRQAIEGLAAEVAALKAAADAARAAHEAAAAQLEAKRARLRECDAEIKGLEKARQALLKKAQEAHVEAKRRETKLAAKRAQSNEGVERLRRLEADYEWVAREKAGFGRGEYDFEKVDVDALYREYEETEKRLKEIKEHGGLERQAELMYRRNKDEVEGLQAKRKQVEDDRGQITAVIQQLDEKKREALKETWKQVDGDFNAIFSTLLPGTAARLTPPEGGTFLDGLEVRVAFGGTWKESLTELSGGQRSLLALSLVLALCSVSKVRVAFGGTWKESLTELSGGQRSLLALSLVLALCRFKPAPIYILDEVDAALDLNHTQNIGAMIKQHFPQSQFIVVSLKEGMFNNANVIFRTKFVDGVSTVTRTVNDSSSTAAHGGGGGAARGARENAYAGGGKASQRGQAGRQALRESNRS</sequence>
<dbReference type="SUPFAM" id="SSF75553">
    <property type="entry name" value="Smc hinge domain"/>
    <property type="match status" value="1"/>
</dbReference>
<keyword evidence="3" id="KW-0132">Cell division</keyword>
<dbReference type="Pfam" id="PF06470">
    <property type="entry name" value="SMC_hinge"/>
    <property type="match status" value="1"/>
</dbReference>
<dbReference type="CDD" id="cd03273">
    <property type="entry name" value="ABC_SMC2_euk"/>
    <property type="match status" value="1"/>
</dbReference>
<dbReference type="Gene3D" id="3.40.50.300">
    <property type="entry name" value="P-loop containing nucleotide triphosphate hydrolases"/>
    <property type="match status" value="3"/>
</dbReference>
<feature type="coiled-coil region" evidence="12">
    <location>
        <begin position="676"/>
        <end position="915"/>
    </location>
</feature>
<protein>
    <recommendedName>
        <fullName evidence="11">Structural maintenance of chromosomes protein</fullName>
    </recommendedName>
</protein>
<evidence type="ECO:0000256" key="3">
    <source>
        <dbReference type="ARBA" id="ARBA00022618"/>
    </source>
</evidence>
<evidence type="ECO:0000256" key="1">
    <source>
        <dbReference type="ARBA" id="ARBA00004123"/>
    </source>
</evidence>
<dbReference type="InterPro" id="IPR036277">
    <property type="entry name" value="SMC_hinge_sf"/>
</dbReference>
<evidence type="ECO:0000313" key="16">
    <source>
        <dbReference type="Proteomes" id="UP001244341"/>
    </source>
</evidence>